<evidence type="ECO:0000313" key="1">
    <source>
        <dbReference type="EMBL" id="OTP75896.1"/>
    </source>
</evidence>
<dbReference type="Gene3D" id="3.10.450.50">
    <property type="match status" value="2"/>
</dbReference>
<dbReference type="GO" id="GO:0030638">
    <property type="term" value="P:polyketide metabolic process"/>
    <property type="evidence" value="ECO:0007669"/>
    <property type="project" value="InterPro"/>
</dbReference>
<evidence type="ECO:0008006" key="3">
    <source>
        <dbReference type="Google" id="ProtNLM"/>
    </source>
</evidence>
<dbReference type="SUPFAM" id="SSF54427">
    <property type="entry name" value="NTF2-like"/>
    <property type="match status" value="2"/>
</dbReference>
<protein>
    <recommendedName>
        <fullName evidence="3">SnoaL-like polyketide cyclase</fullName>
    </recommendedName>
</protein>
<evidence type="ECO:0000313" key="2">
    <source>
        <dbReference type="Proteomes" id="UP000194546"/>
    </source>
</evidence>
<sequence length="329" mass="36846">MSFDLGSYKDVPDFIYGITREIWEDRGIGGKLQRYYAPSILLRAATGFTDSNLGVTAQTLQTLHQFPDRQLVGEDVIWTPYDDGTFLSSHRLTSVMRHTGDGVLGQAQGRMVRSRIIADCWVRDQVVVEEWLVRDQGAFARCLGTDAKALAREMTDRDVRNGVPVSFFVPAHDKPSRYKPTMQDDEAVHSYLRGMKRLWHDKETAVIRDMYFHGAAFHAPGGDVLYGHGDIDTFALGYLASFPDAVLKIESARVNRDSEQPVRVAVRWSLTGTHSGFGHFGEPTGATVYVMGMTHANMTGNKVMTEYFVTDEVSIWKQIFAHTESRAGA</sequence>
<dbReference type="AlphaFoldDB" id="A0A242MYC7"/>
<proteinExistence type="predicted"/>
<dbReference type="Pfam" id="PF07366">
    <property type="entry name" value="SnoaL"/>
    <property type="match status" value="1"/>
</dbReference>
<name>A0A242MYC7_CABSO</name>
<accession>A0A242MYC7</accession>
<reference evidence="1 2" key="1">
    <citation type="submission" date="2017-03" db="EMBL/GenBank/DDBJ databases">
        <title>Genome analysis of strain PAMC 26510.</title>
        <authorList>
            <person name="Oh H.-M."/>
            <person name="Yang J.-A."/>
        </authorList>
    </citation>
    <scope>NUCLEOTIDE SEQUENCE [LARGE SCALE GENOMIC DNA]</scope>
    <source>
        <strain evidence="1 2">PAMC 26510</strain>
    </source>
</reference>
<comment type="caution">
    <text evidence="1">The sequence shown here is derived from an EMBL/GenBank/DDBJ whole genome shotgun (WGS) entry which is preliminary data.</text>
</comment>
<dbReference type="EMBL" id="NBTY01000067">
    <property type="protein sequence ID" value="OTP75896.1"/>
    <property type="molecule type" value="Genomic_DNA"/>
</dbReference>
<dbReference type="RefSeq" id="WP_086381494.1">
    <property type="nucleotide sequence ID" value="NZ_NBTY01000067.1"/>
</dbReference>
<dbReference type="InterPro" id="IPR032710">
    <property type="entry name" value="NTF2-like_dom_sf"/>
</dbReference>
<organism evidence="1 2">
    <name type="scientific">Caballeronia sordidicola</name>
    <name type="common">Burkholderia sordidicola</name>
    <dbReference type="NCBI Taxonomy" id="196367"/>
    <lineage>
        <taxon>Bacteria</taxon>
        <taxon>Pseudomonadati</taxon>
        <taxon>Pseudomonadota</taxon>
        <taxon>Betaproteobacteria</taxon>
        <taxon>Burkholderiales</taxon>
        <taxon>Burkholderiaceae</taxon>
        <taxon>Caballeronia</taxon>
    </lineage>
</organism>
<gene>
    <name evidence="1" type="ORF">PAMC26510_12980</name>
</gene>
<dbReference type="Proteomes" id="UP000194546">
    <property type="component" value="Unassembled WGS sequence"/>
</dbReference>
<dbReference type="InterPro" id="IPR009959">
    <property type="entry name" value="Cyclase_SnoaL-like"/>
</dbReference>